<dbReference type="AlphaFoldDB" id="F4RRD5"/>
<dbReference type="VEuPathDB" id="FungiDB:MELLADRAFT_72232"/>
<keyword evidence="3" id="KW-1185">Reference proteome</keyword>
<dbReference type="STRING" id="747676.F4RRD5"/>
<dbReference type="GO" id="GO:0043130">
    <property type="term" value="F:ubiquitin binding"/>
    <property type="evidence" value="ECO:0007669"/>
    <property type="project" value="InterPro"/>
</dbReference>
<dbReference type="InParanoid" id="F4RRD5"/>
<evidence type="ECO:0000313" key="3">
    <source>
        <dbReference type="Proteomes" id="UP000001072"/>
    </source>
</evidence>
<proteinExistence type="predicted"/>
<evidence type="ECO:0008006" key="4">
    <source>
        <dbReference type="Google" id="ProtNLM"/>
    </source>
</evidence>
<dbReference type="Proteomes" id="UP000001072">
    <property type="component" value="Unassembled WGS sequence"/>
</dbReference>
<protein>
    <recommendedName>
        <fullName evidence="4">CUE domain-containing protein</fullName>
    </recommendedName>
</protein>
<dbReference type="KEGG" id="mlr:MELLADRAFT_72232"/>
<reference evidence="3" key="1">
    <citation type="journal article" date="2011" name="Proc. Natl. Acad. Sci. U.S.A.">
        <title>Obligate biotrophy features unraveled by the genomic analysis of rust fungi.</title>
        <authorList>
            <person name="Duplessis S."/>
            <person name="Cuomo C.A."/>
            <person name="Lin Y.-C."/>
            <person name="Aerts A."/>
            <person name="Tisserant E."/>
            <person name="Veneault-Fourrey C."/>
            <person name="Joly D.L."/>
            <person name="Hacquard S."/>
            <person name="Amselem J."/>
            <person name="Cantarel B.L."/>
            <person name="Chiu R."/>
            <person name="Coutinho P.M."/>
            <person name="Feau N."/>
            <person name="Field M."/>
            <person name="Frey P."/>
            <person name="Gelhaye E."/>
            <person name="Goldberg J."/>
            <person name="Grabherr M.G."/>
            <person name="Kodira C.D."/>
            <person name="Kohler A."/>
            <person name="Kuees U."/>
            <person name="Lindquist E.A."/>
            <person name="Lucas S.M."/>
            <person name="Mago R."/>
            <person name="Mauceli E."/>
            <person name="Morin E."/>
            <person name="Murat C."/>
            <person name="Pangilinan J.L."/>
            <person name="Park R."/>
            <person name="Pearson M."/>
            <person name="Quesneville H."/>
            <person name="Rouhier N."/>
            <person name="Sakthikumar S."/>
            <person name="Salamov A.A."/>
            <person name="Schmutz J."/>
            <person name="Selles B."/>
            <person name="Shapiro H."/>
            <person name="Tanguay P."/>
            <person name="Tuskan G.A."/>
            <person name="Henrissat B."/>
            <person name="Van de Peer Y."/>
            <person name="Rouze P."/>
            <person name="Ellis J.G."/>
            <person name="Dodds P.N."/>
            <person name="Schein J.E."/>
            <person name="Zhong S."/>
            <person name="Hamelin R.C."/>
            <person name="Grigoriev I.V."/>
            <person name="Szabo L.J."/>
            <person name="Martin F."/>
        </authorList>
    </citation>
    <scope>NUCLEOTIDE SEQUENCE [LARGE SCALE GENOMIC DNA]</scope>
    <source>
        <strain evidence="3">98AG31 / pathotype 3-4-7</strain>
    </source>
</reference>
<dbReference type="EMBL" id="GL883115">
    <property type="protein sequence ID" value="EGG05051.1"/>
    <property type="molecule type" value="Genomic_DNA"/>
</dbReference>
<feature type="region of interest" description="Disordered" evidence="1">
    <location>
        <begin position="159"/>
        <end position="223"/>
    </location>
</feature>
<feature type="compositionally biased region" description="Basic and acidic residues" evidence="1">
    <location>
        <begin position="195"/>
        <end position="214"/>
    </location>
</feature>
<feature type="compositionally biased region" description="Polar residues" evidence="1">
    <location>
        <begin position="180"/>
        <end position="194"/>
    </location>
</feature>
<sequence>MSEDLFSVLAAIGIIALVYRWFTTSPSVSSTTSGSGRAQTALQRRALAVSQSQVDRLLTTFPQLTENEIRYALVTTTGGVEAVAERVLIQGGLPPPPANFFPAAPTSNQSATSNSNTSSSTGSTAVPSQAGSPSSHTTTSSSLISRLCLESYKRDQDSAISEKREWTWEESQSRLENSKAQDASSGSTDQNSNALKDRKAKMVLESRWRMLQKDRKGKSTATV</sequence>
<dbReference type="GeneID" id="18932046"/>
<feature type="compositionally biased region" description="Basic and acidic residues" evidence="1">
    <location>
        <begin position="159"/>
        <end position="179"/>
    </location>
</feature>
<feature type="compositionally biased region" description="Low complexity" evidence="1">
    <location>
        <begin position="100"/>
        <end position="125"/>
    </location>
</feature>
<evidence type="ECO:0000256" key="1">
    <source>
        <dbReference type="SAM" id="MobiDB-lite"/>
    </source>
</evidence>
<dbReference type="RefSeq" id="XP_007411804.1">
    <property type="nucleotide sequence ID" value="XM_007411742.1"/>
</dbReference>
<dbReference type="HOGENOM" id="CLU_083690_0_0_1"/>
<organism evidence="3">
    <name type="scientific">Melampsora larici-populina (strain 98AG31 / pathotype 3-4-7)</name>
    <name type="common">Poplar leaf rust fungus</name>
    <dbReference type="NCBI Taxonomy" id="747676"/>
    <lineage>
        <taxon>Eukaryota</taxon>
        <taxon>Fungi</taxon>
        <taxon>Dikarya</taxon>
        <taxon>Basidiomycota</taxon>
        <taxon>Pucciniomycotina</taxon>
        <taxon>Pucciniomycetes</taxon>
        <taxon>Pucciniales</taxon>
        <taxon>Melampsoraceae</taxon>
        <taxon>Melampsora</taxon>
    </lineage>
</organism>
<name>F4RRD5_MELLP</name>
<dbReference type="eggNOG" id="ENOG502S6YF">
    <property type="taxonomic scope" value="Eukaryota"/>
</dbReference>
<evidence type="ECO:0000313" key="2">
    <source>
        <dbReference type="EMBL" id="EGG05051.1"/>
    </source>
</evidence>
<gene>
    <name evidence="2" type="ORF">MELLADRAFT_72232</name>
</gene>
<dbReference type="OrthoDB" id="3824970at2759"/>
<accession>F4RRD5</accession>
<feature type="region of interest" description="Disordered" evidence="1">
    <location>
        <begin position="98"/>
        <end position="140"/>
    </location>
</feature>
<dbReference type="CDD" id="cd14424">
    <property type="entry name" value="CUE_Cue1p_like"/>
    <property type="match status" value="1"/>
</dbReference>